<comment type="caution">
    <text evidence="2">The sequence shown here is derived from an EMBL/GenBank/DDBJ whole genome shotgun (WGS) entry which is preliminary data.</text>
</comment>
<dbReference type="EMBL" id="BPLR01014044">
    <property type="protein sequence ID" value="GIY65888.1"/>
    <property type="molecule type" value="Genomic_DNA"/>
</dbReference>
<feature type="region of interest" description="Disordered" evidence="1">
    <location>
        <begin position="45"/>
        <end position="104"/>
    </location>
</feature>
<dbReference type="Proteomes" id="UP001054945">
    <property type="component" value="Unassembled WGS sequence"/>
</dbReference>
<accession>A0AAV4V761</accession>
<gene>
    <name evidence="2" type="ORF">CEXT_11361</name>
</gene>
<dbReference type="AlphaFoldDB" id="A0AAV4V761"/>
<evidence type="ECO:0000256" key="1">
    <source>
        <dbReference type="SAM" id="MobiDB-lite"/>
    </source>
</evidence>
<keyword evidence="3" id="KW-1185">Reference proteome</keyword>
<organism evidence="2 3">
    <name type="scientific">Caerostris extrusa</name>
    <name type="common">Bark spider</name>
    <name type="synonym">Caerostris bankana</name>
    <dbReference type="NCBI Taxonomy" id="172846"/>
    <lineage>
        <taxon>Eukaryota</taxon>
        <taxon>Metazoa</taxon>
        <taxon>Ecdysozoa</taxon>
        <taxon>Arthropoda</taxon>
        <taxon>Chelicerata</taxon>
        <taxon>Arachnida</taxon>
        <taxon>Araneae</taxon>
        <taxon>Araneomorphae</taxon>
        <taxon>Entelegynae</taxon>
        <taxon>Araneoidea</taxon>
        <taxon>Araneidae</taxon>
        <taxon>Caerostris</taxon>
    </lineage>
</organism>
<evidence type="ECO:0000313" key="2">
    <source>
        <dbReference type="EMBL" id="GIY65888.1"/>
    </source>
</evidence>
<protein>
    <submittedName>
        <fullName evidence="2">Uncharacterized protein</fullName>
    </submittedName>
</protein>
<name>A0AAV4V761_CAEEX</name>
<sequence>MRIWSNRRFKGMVKNKGGSAGILKYHHASQTVIRYSLAGKIEPALTFQPPHDGSKNYNVERWETNSITGKDGRRQDTPSSAAARKQTSQQKGKSKQNENACRVGRAAFLRSASATLY</sequence>
<evidence type="ECO:0000313" key="3">
    <source>
        <dbReference type="Proteomes" id="UP001054945"/>
    </source>
</evidence>
<reference evidence="2 3" key="1">
    <citation type="submission" date="2021-06" db="EMBL/GenBank/DDBJ databases">
        <title>Caerostris extrusa draft genome.</title>
        <authorList>
            <person name="Kono N."/>
            <person name="Arakawa K."/>
        </authorList>
    </citation>
    <scope>NUCLEOTIDE SEQUENCE [LARGE SCALE GENOMIC DNA]</scope>
</reference>
<feature type="compositionally biased region" description="Basic and acidic residues" evidence="1">
    <location>
        <begin position="52"/>
        <end position="63"/>
    </location>
</feature>
<proteinExistence type="predicted"/>